<reference evidence="4" key="2">
    <citation type="submission" date="2020-05" db="EMBL/GenBank/DDBJ databases">
        <authorList>
            <person name="Kim H.-S."/>
            <person name="Proctor R.H."/>
            <person name="Brown D.W."/>
        </authorList>
    </citation>
    <scope>NUCLEOTIDE SEQUENCE</scope>
    <source>
        <strain evidence="4">NRRL 45417</strain>
    </source>
</reference>
<dbReference type="SUPFAM" id="SSF52833">
    <property type="entry name" value="Thioredoxin-like"/>
    <property type="match status" value="1"/>
</dbReference>
<organism evidence="4 5">
    <name type="scientific">Fusarium gaditjirri</name>
    <dbReference type="NCBI Taxonomy" id="282569"/>
    <lineage>
        <taxon>Eukaryota</taxon>
        <taxon>Fungi</taxon>
        <taxon>Dikarya</taxon>
        <taxon>Ascomycota</taxon>
        <taxon>Pezizomycotina</taxon>
        <taxon>Sordariomycetes</taxon>
        <taxon>Hypocreomycetidae</taxon>
        <taxon>Hypocreales</taxon>
        <taxon>Nectriaceae</taxon>
        <taxon>Fusarium</taxon>
        <taxon>Fusarium nisikadoi species complex</taxon>
    </lineage>
</organism>
<dbReference type="CDD" id="cd02947">
    <property type="entry name" value="TRX_family"/>
    <property type="match status" value="1"/>
</dbReference>
<dbReference type="EMBL" id="JABFAI010000161">
    <property type="protein sequence ID" value="KAF4952107.1"/>
    <property type="molecule type" value="Genomic_DNA"/>
</dbReference>
<name>A0A8H4T6G8_9HYPO</name>
<keyword evidence="2" id="KW-1015">Disulfide bond</keyword>
<sequence>MSSPFRLMRPVAQAARSGAVAFAARPFHSTTARFAVQDIKTTKEFKDLVSTTDKAVLIDCFATWCGPCKAISPILIKLSEEKALSDSIQFVKFDVDELPDLTAELGVRAMPTFFVFKNGSKVDELVGANPQALQSMLAKHAA</sequence>
<reference evidence="4" key="1">
    <citation type="journal article" date="2020" name="BMC Genomics">
        <title>Correction to: Identification and distribution of gene clusters required for synthesis of sphingolipid metabolism inhibitors in diverse species of the filamentous fungus Fusarium.</title>
        <authorList>
            <person name="Kim H.S."/>
            <person name="Lohmar J.M."/>
            <person name="Busman M."/>
            <person name="Brown D.W."/>
            <person name="Naumann T.A."/>
            <person name="Divon H.H."/>
            <person name="Lysoe E."/>
            <person name="Uhlig S."/>
            <person name="Proctor R.H."/>
        </authorList>
    </citation>
    <scope>NUCLEOTIDE SEQUENCE</scope>
    <source>
        <strain evidence="4">NRRL 45417</strain>
    </source>
</reference>
<dbReference type="PROSITE" id="PS00194">
    <property type="entry name" value="THIOREDOXIN_1"/>
    <property type="match status" value="1"/>
</dbReference>
<accession>A0A8H4T6G8</accession>
<dbReference type="InterPro" id="IPR036249">
    <property type="entry name" value="Thioredoxin-like_sf"/>
</dbReference>
<evidence type="ECO:0000313" key="4">
    <source>
        <dbReference type="EMBL" id="KAF4952107.1"/>
    </source>
</evidence>
<comment type="similarity">
    <text evidence="1">Belongs to the thioredoxin family.</text>
</comment>
<dbReference type="InterPro" id="IPR005746">
    <property type="entry name" value="Thioredoxin"/>
</dbReference>
<dbReference type="PRINTS" id="PR00421">
    <property type="entry name" value="THIOREDOXIN"/>
</dbReference>
<protein>
    <recommendedName>
        <fullName evidence="3">Thioredoxin domain-containing protein</fullName>
    </recommendedName>
</protein>
<keyword evidence="5" id="KW-1185">Reference proteome</keyword>
<dbReference type="GO" id="GO:0015035">
    <property type="term" value="F:protein-disulfide reductase activity"/>
    <property type="evidence" value="ECO:0007669"/>
    <property type="project" value="InterPro"/>
</dbReference>
<evidence type="ECO:0000259" key="3">
    <source>
        <dbReference type="PROSITE" id="PS51352"/>
    </source>
</evidence>
<dbReference type="InterPro" id="IPR017937">
    <property type="entry name" value="Thioredoxin_CS"/>
</dbReference>
<comment type="caution">
    <text evidence="4">The sequence shown here is derived from an EMBL/GenBank/DDBJ whole genome shotgun (WGS) entry which is preliminary data.</text>
</comment>
<evidence type="ECO:0000256" key="2">
    <source>
        <dbReference type="ARBA" id="ARBA00023157"/>
    </source>
</evidence>
<dbReference type="Gene3D" id="3.40.30.10">
    <property type="entry name" value="Glutaredoxin"/>
    <property type="match status" value="1"/>
</dbReference>
<dbReference type="Pfam" id="PF00085">
    <property type="entry name" value="Thioredoxin"/>
    <property type="match status" value="1"/>
</dbReference>
<dbReference type="Proteomes" id="UP000604273">
    <property type="component" value="Unassembled WGS sequence"/>
</dbReference>
<dbReference type="FunFam" id="3.40.30.10:FF:000245">
    <property type="entry name" value="Thioredoxin"/>
    <property type="match status" value="1"/>
</dbReference>
<dbReference type="OrthoDB" id="10263751at2759"/>
<dbReference type="PROSITE" id="PS51352">
    <property type="entry name" value="THIOREDOXIN_2"/>
    <property type="match status" value="1"/>
</dbReference>
<dbReference type="AlphaFoldDB" id="A0A8H4T6G8"/>
<evidence type="ECO:0000313" key="5">
    <source>
        <dbReference type="Proteomes" id="UP000604273"/>
    </source>
</evidence>
<proteinExistence type="inferred from homology"/>
<dbReference type="InterPro" id="IPR013766">
    <property type="entry name" value="Thioredoxin_domain"/>
</dbReference>
<feature type="domain" description="Thioredoxin" evidence="3">
    <location>
        <begin position="21"/>
        <end position="142"/>
    </location>
</feature>
<gene>
    <name evidence="4" type="ORF">FGADI_6903</name>
</gene>
<evidence type="ECO:0000256" key="1">
    <source>
        <dbReference type="ARBA" id="ARBA00008987"/>
    </source>
</evidence>
<dbReference type="PANTHER" id="PTHR46115">
    <property type="entry name" value="THIOREDOXIN-LIKE PROTEIN 1"/>
    <property type="match status" value="1"/>
</dbReference>
<dbReference type="NCBIfam" id="TIGR01068">
    <property type="entry name" value="thioredoxin"/>
    <property type="match status" value="1"/>
</dbReference>